<comment type="catalytic activity">
    <reaction evidence="7">
        <text>DNA(n) + a 2'-deoxyribonucleoside 5'-triphosphate = DNA(n+1) + diphosphate</text>
        <dbReference type="Rhea" id="RHEA:22508"/>
        <dbReference type="Rhea" id="RHEA-COMP:17339"/>
        <dbReference type="Rhea" id="RHEA-COMP:17340"/>
        <dbReference type="ChEBI" id="CHEBI:33019"/>
        <dbReference type="ChEBI" id="CHEBI:61560"/>
        <dbReference type="ChEBI" id="CHEBI:173112"/>
        <dbReference type="EC" id="2.7.7.7"/>
    </reaction>
</comment>
<dbReference type="Pfam" id="PF21694">
    <property type="entry name" value="DNA_pol3_delta_C"/>
    <property type="match status" value="1"/>
</dbReference>
<dbReference type="EC" id="2.7.7.7" evidence="1"/>
<dbReference type="InterPro" id="IPR048466">
    <property type="entry name" value="DNA_pol3_delta-like_C"/>
</dbReference>
<dbReference type="GO" id="GO:0003887">
    <property type="term" value="F:DNA-directed DNA polymerase activity"/>
    <property type="evidence" value="ECO:0007669"/>
    <property type="project" value="UniProtKB-EC"/>
</dbReference>
<feature type="domain" description="DNA polymerase III delta subunit-like C-terminal" evidence="8">
    <location>
        <begin position="211"/>
        <end position="324"/>
    </location>
</feature>
<keyword evidence="10" id="KW-1185">Reference proteome</keyword>
<dbReference type="SUPFAM" id="SSF52540">
    <property type="entry name" value="P-loop containing nucleoside triphosphate hydrolases"/>
    <property type="match status" value="1"/>
</dbReference>
<dbReference type="InterPro" id="IPR027417">
    <property type="entry name" value="P-loop_NTPase"/>
</dbReference>
<dbReference type="InterPro" id="IPR005790">
    <property type="entry name" value="DNA_polIII_delta"/>
</dbReference>
<evidence type="ECO:0000259" key="8">
    <source>
        <dbReference type="Pfam" id="PF21694"/>
    </source>
</evidence>
<keyword evidence="4" id="KW-0235">DNA replication</keyword>
<dbReference type="Gene3D" id="3.40.50.300">
    <property type="entry name" value="P-loop containing nucleotide triphosphate hydrolases"/>
    <property type="match status" value="1"/>
</dbReference>
<protein>
    <recommendedName>
        <fullName evidence="1">DNA-directed DNA polymerase</fullName>
        <ecNumber evidence="1">2.7.7.7</ecNumber>
    </recommendedName>
</protein>
<dbReference type="SUPFAM" id="SSF48019">
    <property type="entry name" value="post-AAA+ oligomerization domain-like"/>
    <property type="match status" value="1"/>
</dbReference>
<reference evidence="9 10" key="1">
    <citation type="submission" date="2024-09" db="EMBL/GenBank/DDBJ databases">
        <authorList>
            <person name="Sun Q."/>
            <person name="Mori K."/>
        </authorList>
    </citation>
    <scope>NUCLEOTIDE SEQUENCE [LARGE SCALE GENOMIC DNA]</scope>
    <source>
        <strain evidence="9 10">NCAIM B.02604</strain>
    </source>
</reference>
<evidence type="ECO:0000256" key="6">
    <source>
        <dbReference type="ARBA" id="ARBA00034754"/>
    </source>
</evidence>
<dbReference type="PANTHER" id="PTHR34388">
    <property type="entry name" value="DNA POLYMERASE III SUBUNIT DELTA"/>
    <property type="match status" value="1"/>
</dbReference>
<name>A0ABV6P7L5_9MICC</name>
<evidence type="ECO:0000256" key="2">
    <source>
        <dbReference type="ARBA" id="ARBA00022679"/>
    </source>
</evidence>
<evidence type="ECO:0000256" key="4">
    <source>
        <dbReference type="ARBA" id="ARBA00022705"/>
    </source>
</evidence>
<evidence type="ECO:0000256" key="1">
    <source>
        <dbReference type="ARBA" id="ARBA00012417"/>
    </source>
</evidence>
<keyword evidence="2 9" id="KW-0808">Transferase</keyword>
<proteinExistence type="inferred from homology"/>
<comment type="caution">
    <text evidence="9">The sequence shown here is derived from an EMBL/GenBank/DDBJ whole genome shotgun (WGS) entry which is preliminary data.</text>
</comment>
<comment type="similarity">
    <text evidence="6">Belongs to the DNA polymerase HolA subunit family.</text>
</comment>
<dbReference type="EMBL" id="JBHLUB010000001">
    <property type="protein sequence ID" value="MFC0581060.1"/>
    <property type="molecule type" value="Genomic_DNA"/>
</dbReference>
<dbReference type="NCBIfam" id="TIGR01128">
    <property type="entry name" value="holA"/>
    <property type="match status" value="1"/>
</dbReference>
<keyword evidence="3 9" id="KW-0548">Nucleotidyltransferase</keyword>
<dbReference type="PANTHER" id="PTHR34388:SF1">
    <property type="entry name" value="DNA POLYMERASE III SUBUNIT DELTA"/>
    <property type="match status" value="1"/>
</dbReference>
<dbReference type="Gene3D" id="1.20.272.10">
    <property type="match status" value="1"/>
</dbReference>
<dbReference type="InterPro" id="IPR008921">
    <property type="entry name" value="DNA_pol3_clamp-load_cplx_C"/>
</dbReference>
<dbReference type="RefSeq" id="WP_377457595.1">
    <property type="nucleotide sequence ID" value="NZ_JBHLUB010000001.1"/>
</dbReference>
<evidence type="ECO:0000313" key="9">
    <source>
        <dbReference type="EMBL" id="MFC0581060.1"/>
    </source>
</evidence>
<organism evidence="9 10">
    <name type="scientific">Micrococcoides hystricis</name>
    <dbReference type="NCBI Taxonomy" id="1572761"/>
    <lineage>
        <taxon>Bacteria</taxon>
        <taxon>Bacillati</taxon>
        <taxon>Actinomycetota</taxon>
        <taxon>Actinomycetes</taxon>
        <taxon>Micrococcales</taxon>
        <taxon>Micrococcaceae</taxon>
        <taxon>Micrococcoides</taxon>
    </lineage>
</organism>
<sequence>MASPKRRNTDVLSFRQFTPASLMLLAGKEDYSASWVWQRVREQLRAQDPDIQIHQLDAPSYEAGQLTMLTAPSLFGGANAIYVDSLEKMNDAFLTDALDLLSGPEPDAVLVYRHRGGNRGKRLLDALKKKASVVECPEIKSERDKTELVRRIFADEKRRISPEAATVLVSALGNSVAELAAGAEQLINIVTGDVGVDAVEQYYGGRVEVATFKVADAALGGQITSALELNRHCLETGTPPLLVVAALAAKARQIALISDGAYSSQSAAAKLGLPPWQAEHAARSARHWDGRRIGRALELIAHADHQVKGLSRDAEYACEQVVLKVSQLAVGRDV</sequence>
<dbReference type="Proteomes" id="UP001589862">
    <property type="component" value="Unassembled WGS sequence"/>
</dbReference>
<evidence type="ECO:0000313" key="10">
    <source>
        <dbReference type="Proteomes" id="UP001589862"/>
    </source>
</evidence>
<evidence type="ECO:0000256" key="7">
    <source>
        <dbReference type="ARBA" id="ARBA00049244"/>
    </source>
</evidence>
<accession>A0ABV6P7L5</accession>
<gene>
    <name evidence="9" type="primary">holA</name>
    <name evidence="9" type="ORF">ACFFFR_01475</name>
</gene>
<evidence type="ECO:0000256" key="3">
    <source>
        <dbReference type="ARBA" id="ARBA00022695"/>
    </source>
</evidence>
<keyword evidence="5" id="KW-0239">DNA-directed DNA polymerase</keyword>
<evidence type="ECO:0000256" key="5">
    <source>
        <dbReference type="ARBA" id="ARBA00022932"/>
    </source>
</evidence>